<name>A0A4Y2IW04_ARAVE</name>
<keyword evidence="2" id="KW-1185">Reference proteome</keyword>
<reference evidence="1 2" key="1">
    <citation type="journal article" date="2019" name="Sci. Rep.">
        <title>Orb-weaving spider Araneus ventricosus genome elucidates the spidroin gene catalogue.</title>
        <authorList>
            <person name="Kono N."/>
            <person name="Nakamura H."/>
            <person name="Ohtoshi R."/>
            <person name="Moran D.A.P."/>
            <person name="Shinohara A."/>
            <person name="Yoshida Y."/>
            <person name="Fujiwara M."/>
            <person name="Mori M."/>
            <person name="Tomita M."/>
            <person name="Arakawa K."/>
        </authorList>
    </citation>
    <scope>NUCLEOTIDE SEQUENCE [LARGE SCALE GENOMIC DNA]</scope>
</reference>
<dbReference type="EMBL" id="BGPR01002972">
    <property type="protein sequence ID" value="GBM81840.1"/>
    <property type="molecule type" value="Genomic_DNA"/>
</dbReference>
<organism evidence="1 2">
    <name type="scientific">Araneus ventricosus</name>
    <name type="common">Orbweaver spider</name>
    <name type="synonym">Epeira ventricosa</name>
    <dbReference type="NCBI Taxonomy" id="182803"/>
    <lineage>
        <taxon>Eukaryota</taxon>
        <taxon>Metazoa</taxon>
        <taxon>Ecdysozoa</taxon>
        <taxon>Arthropoda</taxon>
        <taxon>Chelicerata</taxon>
        <taxon>Arachnida</taxon>
        <taxon>Araneae</taxon>
        <taxon>Araneomorphae</taxon>
        <taxon>Entelegynae</taxon>
        <taxon>Araneoidea</taxon>
        <taxon>Araneidae</taxon>
        <taxon>Araneus</taxon>
    </lineage>
</organism>
<sequence length="77" mass="8653">MQHNGVRDIDTCGLQRQQSVRQHLEVLEADGKDLGKLSSFHSQLDDKFSRLEVIQKEISSLLLEDASAHSEFEAAES</sequence>
<evidence type="ECO:0000313" key="2">
    <source>
        <dbReference type="Proteomes" id="UP000499080"/>
    </source>
</evidence>
<gene>
    <name evidence="1" type="ORF">AVEN_107935_1</name>
</gene>
<evidence type="ECO:0000313" key="1">
    <source>
        <dbReference type="EMBL" id="GBM81840.1"/>
    </source>
</evidence>
<dbReference type="Proteomes" id="UP000499080">
    <property type="component" value="Unassembled WGS sequence"/>
</dbReference>
<dbReference type="AlphaFoldDB" id="A0A4Y2IW04"/>
<proteinExistence type="predicted"/>
<accession>A0A4Y2IW04</accession>
<comment type="caution">
    <text evidence="1">The sequence shown here is derived from an EMBL/GenBank/DDBJ whole genome shotgun (WGS) entry which is preliminary data.</text>
</comment>
<protein>
    <submittedName>
        <fullName evidence="1">Uncharacterized protein</fullName>
    </submittedName>
</protein>